<evidence type="ECO:0000313" key="2">
    <source>
        <dbReference type="Proteomes" id="UP001597389"/>
    </source>
</evidence>
<evidence type="ECO:0000313" key="1">
    <source>
        <dbReference type="EMBL" id="MFD2160622.1"/>
    </source>
</evidence>
<dbReference type="Proteomes" id="UP001597389">
    <property type="component" value="Unassembled WGS sequence"/>
</dbReference>
<gene>
    <name evidence="1" type="ORF">ACFSW8_17080</name>
</gene>
<proteinExistence type="predicted"/>
<name>A0ABW4ZFJ3_9BACT</name>
<keyword evidence="2" id="KW-1185">Reference proteome</keyword>
<reference evidence="2" key="1">
    <citation type="journal article" date="2019" name="Int. J. Syst. Evol. Microbiol.">
        <title>The Global Catalogue of Microorganisms (GCM) 10K type strain sequencing project: providing services to taxonomists for standard genome sequencing and annotation.</title>
        <authorList>
            <consortium name="The Broad Institute Genomics Platform"/>
            <consortium name="The Broad Institute Genome Sequencing Center for Infectious Disease"/>
            <person name="Wu L."/>
            <person name="Ma J."/>
        </authorList>
    </citation>
    <scope>NUCLEOTIDE SEQUENCE [LARGE SCALE GENOMIC DNA]</scope>
    <source>
        <strain evidence="2">CCUG 57942</strain>
    </source>
</reference>
<sequence length="273" mass="30988">MKILILIGKLLIAIPVLVSCEDKHEKPGIVATNRSLVDDYKVAADTLDFVLLSKAVTPIDSEVWSDKNKELLRAIVYDCHAHLYITGRLSMFTEKSHVSPNIFNLESRKLSPSVISNIQSIVGDELSKLRHQDEKYQSHSTLIDYSVNIISSFQKLSEMNDISIQIAQPVLDQIHRQMAWVFTGLSKAGVNGNNSEIYGYMVKQLDDDTYLSILNALELAAEYNNSSKNIWGEEYEYLSHSVFGYKSMESKDKLENFFKKSIIDFKEARALKN</sequence>
<dbReference type="RefSeq" id="WP_377178848.1">
    <property type="nucleotide sequence ID" value="NZ_JBHUJB010000085.1"/>
</dbReference>
<evidence type="ECO:0008006" key="3">
    <source>
        <dbReference type="Google" id="ProtNLM"/>
    </source>
</evidence>
<organism evidence="1 2">
    <name type="scientific">Rubritalea tangerina</name>
    <dbReference type="NCBI Taxonomy" id="430798"/>
    <lineage>
        <taxon>Bacteria</taxon>
        <taxon>Pseudomonadati</taxon>
        <taxon>Verrucomicrobiota</taxon>
        <taxon>Verrucomicrobiia</taxon>
        <taxon>Verrucomicrobiales</taxon>
        <taxon>Rubritaleaceae</taxon>
        <taxon>Rubritalea</taxon>
    </lineage>
</organism>
<protein>
    <recommendedName>
        <fullName evidence="3">DUF3829 domain-containing protein</fullName>
    </recommendedName>
</protein>
<dbReference type="PROSITE" id="PS51257">
    <property type="entry name" value="PROKAR_LIPOPROTEIN"/>
    <property type="match status" value="1"/>
</dbReference>
<comment type="caution">
    <text evidence="1">The sequence shown here is derived from an EMBL/GenBank/DDBJ whole genome shotgun (WGS) entry which is preliminary data.</text>
</comment>
<accession>A0ABW4ZFJ3</accession>
<dbReference type="EMBL" id="JBHUJB010000085">
    <property type="protein sequence ID" value="MFD2160622.1"/>
    <property type="molecule type" value="Genomic_DNA"/>
</dbReference>